<dbReference type="InterPro" id="IPR000515">
    <property type="entry name" value="MetI-like"/>
</dbReference>
<evidence type="ECO:0000256" key="7">
    <source>
        <dbReference type="ARBA" id="ARBA00023136"/>
    </source>
</evidence>
<comment type="similarity">
    <text evidence="2">Belongs to the binding-protein-dependent transport system permease family. HisMQ subfamily.</text>
</comment>
<evidence type="ECO:0000256" key="3">
    <source>
        <dbReference type="ARBA" id="ARBA00022448"/>
    </source>
</evidence>
<dbReference type="SUPFAM" id="SSF161098">
    <property type="entry name" value="MetI-like"/>
    <property type="match status" value="1"/>
</dbReference>
<dbReference type="NCBIfam" id="TIGR01726">
    <property type="entry name" value="HEQRo_perm_3TM"/>
    <property type="match status" value="1"/>
</dbReference>
<organism evidence="10 11">
    <name type="scientific">Roseomonas acroporae</name>
    <dbReference type="NCBI Taxonomy" id="2937791"/>
    <lineage>
        <taxon>Bacteria</taxon>
        <taxon>Pseudomonadati</taxon>
        <taxon>Pseudomonadota</taxon>
        <taxon>Alphaproteobacteria</taxon>
        <taxon>Acetobacterales</taxon>
        <taxon>Roseomonadaceae</taxon>
        <taxon>Roseomonas</taxon>
    </lineage>
</organism>
<evidence type="ECO:0000256" key="5">
    <source>
        <dbReference type="ARBA" id="ARBA00022692"/>
    </source>
</evidence>
<reference evidence="10" key="1">
    <citation type="submission" date="2022-04" db="EMBL/GenBank/DDBJ databases">
        <title>Roseomonas acroporae sp. nov., isolated from coral Acropora digitifera.</title>
        <authorList>
            <person name="Sun H."/>
        </authorList>
    </citation>
    <scope>NUCLEOTIDE SEQUENCE</scope>
    <source>
        <strain evidence="10">NAR14</strain>
    </source>
</reference>
<evidence type="ECO:0000259" key="9">
    <source>
        <dbReference type="PROSITE" id="PS50928"/>
    </source>
</evidence>
<feature type="transmembrane region" description="Helical" evidence="8">
    <location>
        <begin position="262"/>
        <end position="282"/>
    </location>
</feature>
<keyword evidence="11" id="KW-1185">Reference proteome</keyword>
<dbReference type="InterPro" id="IPR010065">
    <property type="entry name" value="AA_ABC_transptr_permease_3TM"/>
</dbReference>
<dbReference type="AlphaFoldDB" id="A0A9X1Y8K8"/>
<feature type="transmembrane region" description="Helical" evidence="8">
    <location>
        <begin position="362"/>
        <end position="380"/>
    </location>
</feature>
<feature type="transmembrane region" description="Helical" evidence="8">
    <location>
        <begin position="222"/>
        <end position="250"/>
    </location>
</feature>
<feature type="transmembrane region" description="Helical" evidence="8">
    <location>
        <begin position="127"/>
        <end position="143"/>
    </location>
</feature>
<dbReference type="RefSeq" id="WP_248667189.1">
    <property type="nucleotide sequence ID" value="NZ_JALPRX010000049.1"/>
</dbReference>
<keyword evidence="6 8" id="KW-1133">Transmembrane helix</keyword>
<dbReference type="GO" id="GO:0043190">
    <property type="term" value="C:ATP-binding cassette (ABC) transporter complex"/>
    <property type="evidence" value="ECO:0007669"/>
    <property type="project" value="InterPro"/>
</dbReference>
<feature type="transmembrane region" description="Helical" evidence="8">
    <location>
        <begin position="184"/>
        <end position="210"/>
    </location>
</feature>
<keyword evidence="3 8" id="KW-0813">Transport</keyword>
<evidence type="ECO:0000313" key="10">
    <source>
        <dbReference type="EMBL" id="MCK8785065.1"/>
    </source>
</evidence>
<dbReference type="InterPro" id="IPR035906">
    <property type="entry name" value="MetI-like_sf"/>
</dbReference>
<keyword evidence="7 8" id="KW-0472">Membrane</keyword>
<keyword evidence="5 8" id="KW-0812">Transmembrane</keyword>
<dbReference type="EMBL" id="JALPRX010000049">
    <property type="protein sequence ID" value="MCK8785065.1"/>
    <property type="molecule type" value="Genomic_DNA"/>
</dbReference>
<comment type="caution">
    <text evidence="10">The sequence shown here is derived from an EMBL/GenBank/DDBJ whole genome shotgun (WGS) entry which is preliminary data.</text>
</comment>
<name>A0A9X1Y8K8_9PROT</name>
<comment type="subcellular location">
    <subcellularLocation>
        <location evidence="1">Cell inner membrane</location>
        <topology evidence="1">Multi-pass membrane protein</topology>
    </subcellularLocation>
    <subcellularLocation>
        <location evidence="8">Cell membrane</location>
        <topology evidence="8">Multi-pass membrane protein</topology>
    </subcellularLocation>
</comment>
<evidence type="ECO:0000256" key="4">
    <source>
        <dbReference type="ARBA" id="ARBA00022475"/>
    </source>
</evidence>
<proteinExistence type="inferred from homology"/>
<evidence type="ECO:0000256" key="2">
    <source>
        <dbReference type="ARBA" id="ARBA00010072"/>
    </source>
</evidence>
<dbReference type="Pfam" id="PF00528">
    <property type="entry name" value="BPD_transp_1"/>
    <property type="match status" value="1"/>
</dbReference>
<dbReference type="InterPro" id="IPR043429">
    <property type="entry name" value="ArtM/GltK/GlnP/TcyL/YhdX-like"/>
</dbReference>
<evidence type="ECO:0000256" key="6">
    <source>
        <dbReference type="ARBA" id="ARBA00022989"/>
    </source>
</evidence>
<dbReference type="PANTHER" id="PTHR30614:SF41">
    <property type="entry name" value="INNER MEMBRANE AMINO-ACID ABC TRANSPORTER PERMEASE PROTEIN YHDY"/>
    <property type="match status" value="1"/>
</dbReference>
<protein>
    <submittedName>
        <fullName evidence="10">Amino acid ABC transporter permease</fullName>
    </submittedName>
</protein>
<evidence type="ECO:0000313" key="11">
    <source>
        <dbReference type="Proteomes" id="UP001139516"/>
    </source>
</evidence>
<dbReference type="GO" id="GO:0022857">
    <property type="term" value="F:transmembrane transporter activity"/>
    <property type="evidence" value="ECO:0007669"/>
    <property type="project" value="InterPro"/>
</dbReference>
<accession>A0A9X1Y8K8</accession>
<evidence type="ECO:0000256" key="8">
    <source>
        <dbReference type="RuleBase" id="RU363032"/>
    </source>
</evidence>
<sequence length="394" mass="43211">MSDMTERVVLGTAAGHSPEAVPGGVEQGAPPRRAPVTSTGLIGWLRANLFSSWLNTALTLALAYLIVRGLIGSVSWAFVNAVWSVPVTEAGAQTQACRALNGTGACWAVITEKHRFILFGTYPYEEHWRPALCILLFIGLYVVSAMRRFWRKELVLVWAVTLVAIGVLMWGGILGLSYVPQERWGGLVITLILATFGLAFAFPLAVLVALGRRSELPAIKVLCVLYVELIRGVPLISLLFMASVMFPLFLPDGVNVDKLLRAQVAIILFAGAYLAEVVRGGLQALSKGQYEAADALGLSYWQKTGFIILPQALRLVIPPLVNTFIGFFKDTSLVLIIGIFDLLTAGKTAIVEPAWQGFGIEVYIFCGLIYFLFCFAMSKYSQNLEAELNRHRRR</sequence>
<feature type="transmembrane region" description="Helical" evidence="8">
    <location>
        <begin position="53"/>
        <end position="79"/>
    </location>
</feature>
<dbReference type="Gene3D" id="1.10.3720.10">
    <property type="entry name" value="MetI-like"/>
    <property type="match status" value="1"/>
</dbReference>
<feature type="transmembrane region" description="Helical" evidence="8">
    <location>
        <begin position="155"/>
        <end position="178"/>
    </location>
</feature>
<dbReference type="PANTHER" id="PTHR30614">
    <property type="entry name" value="MEMBRANE COMPONENT OF AMINO ACID ABC TRANSPORTER"/>
    <property type="match status" value="1"/>
</dbReference>
<dbReference type="GO" id="GO:0006865">
    <property type="term" value="P:amino acid transport"/>
    <property type="evidence" value="ECO:0007669"/>
    <property type="project" value="TreeGrafter"/>
</dbReference>
<dbReference type="Proteomes" id="UP001139516">
    <property type="component" value="Unassembled WGS sequence"/>
</dbReference>
<evidence type="ECO:0000256" key="1">
    <source>
        <dbReference type="ARBA" id="ARBA00004429"/>
    </source>
</evidence>
<dbReference type="PROSITE" id="PS50928">
    <property type="entry name" value="ABC_TM1"/>
    <property type="match status" value="1"/>
</dbReference>
<feature type="domain" description="ABC transmembrane type-1" evidence="9">
    <location>
        <begin position="187"/>
        <end position="381"/>
    </location>
</feature>
<gene>
    <name evidence="10" type="ORF">M0638_11785</name>
</gene>
<keyword evidence="4" id="KW-1003">Cell membrane</keyword>
<dbReference type="CDD" id="cd06261">
    <property type="entry name" value="TM_PBP2"/>
    <property type="match status" value="1"/>
</dbReference>